<evidence type="ECO:0000259" key="12">
    <source>
        <dbReference type="Pfam" id="PF01225"/>
    </source>
</evidence>
<feature type="domain" description="Mur ligase C-terminal" evidence="13">
    <location>
        <begin position="326"/>
        <end position="445"/>
    </location>
</feature>
<keyword evidence="5 10" id="KW-0067">ATP-binding</keyword>
<organism evidence="15 16">
    <name type="scientific">Candidatus Proximibacter danicus</name>
    <dbReference type="NCBI Taxonomy" id="2954365"/>
    <lineage>
        <taxon>Bacteria</taxon>
        <taxon>Pseudomonadati</taxon>
        <taxon>Pseudomonadota</taxon>
        <taxon>Betaproteobacteria</taxon>
        <taxon>Candidatus Proximibacter</taxon>
    </lineage>
</organism>
<dbReference type="Pfam" id="PF01225">
    <property type="entry name" value="Mur_ligase"/>
    <property type="match status" value="1"/>
</dbReference>
<evidence type="ECO:0000256" key="4">
    <source>
        <dbReference type="ARBA" id="ARBA00022741"/>
    </source>
</evidence>
<comment type="caution">
    <text evidence="15">The sequence shown here is derived from an EMBL/GenBank/DDBJ whole genome shotgun (WGS) entry which is preliminary data.</text>
</comment>
<dbReference type="PANTHER" id="PTHR43024:SF1">
    <property type="entry name" value="UDP-N-ACETYLMURAMOYL-TRIPEPTIDE--D-ALANYL-D-ALANINE LIGASE"/>
    <property type="match status" value="1"/>
</dbReference>
<comment type="catalytic activity">
    <reaction evidence="10 11">
        <text>D-alanyl-D-alanine + UDP-N-acetyl-alpha-D-muramoyl-L-alanyl-gamma-D-glutamyl-meso-2,6-diaminopimelate + ATP = UDP-N-acetyl-alpha-D-muramoyl-L-alanyl-gamma-D-glutamyl-meso-2,6-diaminopimeloyl-D-alanyl-D-alanine + ADP + phosphate + H(+)</text>
        <dbReference type="Rhea" id="RHEA:28374"/>
        <dbReference type="ChEBI" id="CHEBI:15378"/>
        <dbReference type="ChEBI" id="CHEBI:30616"/>
        <dbReference type="ChEBI" id="CHEBI:43474"/>
        <dbReference type="ChEBI" id="CHEBI:57822"/>
        <dbReference type="ChEBI" id="CHEBI:61386"/>
        <dbReference type="ChEBI" id="CHEBI:83905"/>
        <dbReference type="ChEBI" id="CHEBI:456216"/>
        <dbReference type="EC" id="6.3.2.10"/>
    </reaction>
</comment>
<dbReference type="Gene3D" id="3.40.1390.10">
    <property type="entry name" value="MurE/MurF, N-terminal domain"/>
    <property type="match status" value="1"/>
</dbReference>
<dbReference type="GO" id="GO:0051301">
    <property type="term" value="P:cell division"/>
    <property type="evidence" value="ECO:0007669"/>
    <property type="project" value="UniProtKB-KW"/>
</dbReference>
<evidence type="ECO:0000256" key="3">
    <source>
        <dbReference type="ARBA" id="ARBA00022618"/>
    </source>
</evidence>
<keyword evidence="7 10" id="KW-0573">Peptidoglycan synthesis</keyword>
<dbReference type="Pfam" id="PF02875">
    <property type="entry name" value="Mur_ligase_C"/>
    <property type="match status" value="1"/>
</dbReference>
<feature type="domain" description="Mur ligase central" evidence="14">
    <location>
        <begin position="116"/>
        <end position="304"/>
    </location>
</feature>
<dbReference type="InterPro" id="IPR013221">
    <property type="entry name" value="Mur_ligase_cen"/>
</dbReference>
<evidence type="ECO:0000259" key="14">
    <source>
        <dbReference type="Pfam" id="PF08245"/>
    </source>
</evidence>
<evidence type="ECO:0000313" key="15">
    <source>
        <dbReference type="EMBL" id="MBK8524521.1"/>
    </source>
</evidence>
<dbReference type="GO" id="GO:0047480">
    <property type="term" value="F:UDP-N-acetylmuramoyl-tripeptide-D-alanyl-D-alanine ligase activity"/>
    <property type="evidence" value="ECO:0007669"/>
    <property type="project" value="UniProtKB-UniRule"/>
</dbReference>
<keyword evidence="4 10" id="KW-0547">Nucleotide-binding</keyword>
<dbReference type="HAMAP" id="MF_02019">
    <property type="entry name" value="MurF"/>
    <property type="match status" value="1"/>
</dbReference>
<dbReference type="SUPFAM" id="SSF63418">
    <property type="entry name" value="MurE/MurF N-terminal domain"/>
    <property type="match status" value="1"/>
</dbReference>
<proteinExistence type="inferred from homology"/>
<feature type="domain" description="Mur ligase N-terminal catalytic" evidence="12">
    <location>
        <begin position="29"/>
        <end position="105"/>
    </location>
</feature>
<dbReference type="GO" id="GO:0009252">
    <property type="term" value="P:peptidoglycan biosynthetic process"/>
    <property type="evidence" value="ECO:0007669"/>
    <property type="project" value="UniProtKB-UniRule"/>
</dbReference>
<dbReference type="Proteomes" id="UP000886689">
    <property type="component" value="Unassembled WGS sequence"/>
</dbReference>
<evidence type="ECO:0000256" key="8">
    <source>
        <dbReference type="ARBA" id="ARBA00023306"/>
    </source>
</evidence>
<dbReference type="InterPro" id="IPR036615">
    <property type="entry name" value="Mur_ligase_C_dom_sf"/>
</dbReference>
<comment type="pathway">
    <text evidence="10 11">Cell wall biogenesis; peptidoglycan biosynthesis.</text>
</comment>
<evidence type="ECO:0000256" key="7">
    <source>
        <dbReference type="ARBA" id="ARBA00022984"/>
    </source>
</evidence>
<protein>
    <recommendedName>
        <fullName evidence="10 11">UDP-N-acetylmuramoyl-tripeptide--D-alanyl-D-alanine ligase</fullName>
        <ecNumber evidence="10 11">6.3.2.10</ecNumber>
    </recommendedName>
    <alternativeName>
        <fullName evidence="10">D-alanyl-D-alanine-adding enzyme</fullName>
    </alternativeName>
</protein>
<feature type="binding site" evidence="10">
    <location>
        <begin position="118"/>
        <end position="124"/>
    </location>
    <ligand>
        <name>ATP</name>
        <dbReference type="ChEBI" id="CHEBI:30616"/>
    </ligand>
</feature>
<keyword evidence="9 10" id="KW-0961">Cell wall biogenesis/degradation</keyword>
<evidence type="ECO:0000256" key="10">
    <source>
        <dbReference type="HAMAP-Rule" id="MF_02019"/>
    </source>
</evidence>
<evidence type="ECO:0000256" key="5">
    <source>
        <dbReference type="ARBA" id="ARBA00022840"/>
    </source>
</evidence>
<dbReference type="GO" id="GO:0005737">
    <property type="term" value="C:cytoplasm"/>
    <property type="evidence" value="ECO:0007669"/>
    <property type="project" value="UniProtKB-SubCell"/>
</dbReference>
<accession>A0A9D7K2D5</accession>
<comment type="function">
    <text evidence="10 11">Involved in cell wall formation. Catalyzes the final step in the synthesis of UDP-N-acetylmuramoyl-pentapeptide, the precursor of murein.</text>
</comment>
<evidence type="ECO:0000259" key="13">
    <source>
        <dbReference type="Pfam" id="PF02875"/>
    </source>
</evidence>
<dbReference type="Gene3D" id="3.40.1190.10">
    <property type="entry name" value="Mur-like, catalytic domain"/>
    <property type="match status" value="1"/>
</dbReference>
<dbReference type="GO" id="GO:0008360">
    <property type="term" value="P:regulation of cell shape"/>
    <property type="evidence" value="ECO:0007669"/>
    <property type="project" value="UniProtKB-KW"/>
</dbReference>
<name>A0A9D7K2D5_9PROT</name>
<dbReference type="SUPFAM" id="SSF53244">
    <property type="entry name" value="MurD-like peptide ligases, peptide-binding domain"/>
    <property type="match status" value="1"/>
</dbReference>
<dbReference type="InterPro" id="IPR005863">
    <property type="entry name" value="UDP-N-AcMur_synth"/>
</dbReference>
<sequence>MMNLSEAATLLKARLIGAEAAAKVDFGAVCTDSRSIAAGDLFVALRGDNFDGHEFIAQVQAAGAAAAVVAAEVVADEASPLARLGLPLIVVPDTRLALGELAAGWRARFTLPLIAVTGSNGKTTTKEMIASILAAAYGDEVLATQGNFNNDIGLPLTLLKLRAHHRAAIIEMGMNHPGEIAYLTRLARPTVALVTNAQRAHLLGMGSLDAIAREKGTVYTGLGSDGVAVVNADDAQAALWRSMNAGRRVVSFGLTPAADVHGKVRLHGLETELHFVTPVGEGVVDLALPGLHNARNALAAVAAAVAAEIPLTAINVGLAAFRGIKGRLQRRTGVSGAVILDDTYNANPDSVRAGIDVLAATIGRKLLVLGDMGEIGDASGQFHDEIGGYAKSAGIDALFALGEASAVAARNFGVGGQHFKKIDELIEALRPELTANTTALVKGSRFMRMERVVDAIAVPLPAKEGK</sequence>
<dbReference type="InterPro" id="IPR036565">
    <property type="entry name" value="Mur-like_cat_sf"/>
</dbReference>
<reference evidence="15" key="1">
    <citation type="submission" date="2020-10" db="EMBL/GenBank/DDBJ databases">
        <title>Connecting structure to function with the recovery of over 1000 high-quality activated sludge metagenome-assembled genomes encoding full-length rRNA genes using long-read sequencing.</title>
        <authorList>
            <person name="Singleton C.M."/>
            <person name="Petriglieri F."/>
            <person name="Kristensen J.M."/>
            <person name="Kirkegaard R.H."/>
            <person name="Michaelsen T.Y."/>
            <person name="Andersen M.H."/>
            <person name="Karst S.M."/>
            <person name="Dueholm M.S."/>
            <person name="Nielsen P.H."/>
            <person name="Albertsen M."/>
        </authorList>
    </citation>
    <scope>NUCLEOTIDE SEQUENCE</scope>
    <source>
        <strain evidence="15">Hirt_18-Q3-R61-65_BATAC.395</strain>
    </source>
</reference>
<dbReference type="InterPro" id="IPR051046">
    <property type="entry name" value="MurCDEF_CellWall_CoF430Synth"/>
</dbReference>
<evidence type="ECO:0000256" key="6">
    <source>
        <dbReference type="ARBA" id="ARBA00022960"/>
    </source>
</evidence>
<comment type="subcellular location">
    <subcellularLocation>
        <location evidence="10 11">Cytoplasm</location>
    </subcellularLocation>
</comment>
<dbReference type="InterPro" id="IPR000713">
    <property type="entry name" value="Mur_ligase_N"/>
</dbReference>
<evidence type="ECO:0000256" key="2">
    <source>
        <dbReference type="ARBA" id="ARBA00022598"/>
    </source>
</evidence>
<keyword evidence="2 10" id="KW-0436">Ligase</keyword>
<dbReference type="Pfam" id="PF08245">
    <property type="entry name" value="Mur_ligase_M"/>
    <property type="match status" value="1"/>
</dbReference>
<dbReference type="InterPro" id="IPR035911">
    <property type="entry name" value="MurE/MurF_N"/>
</dbReference>
<dbReference type="EC" id="6.3.2.10" evidence="10 11"/>
<gene>
    <name evidence="10 15" type="primary">murF</name>
    <name evidence="15" type="ORF">IPL58_10655</name>
</gene>
<comment type="similarity">
    <text evidence="10">Belongs to the MurCDEF family. MurF subfamily.</text>
</comment>
<keyword evidence="3 10" id="KW-0132">Cell division</keyword>
<dbReference type="GO" id="GO:0071555">
    <property type="term" value="P:cell wall organization"/>
    <property type="evidence" value="ECO:0007669"/>
    <property type="project" value="UniProtKB-KW"/>
</dbReference>
<keyword evidence="1 10" id="KW-0963">Cytoplasm</keyword>
<dbReference type="SUPFAM" id="SSF53623">
    <property type="entry name" value="MurD-like peptide ligases, catalytic domain"/>
    <property type="match status" value="1"/>
</dbReference>
<dbReference type="GO" id="GO:0005524">
    <property type="term" value="F:ATP binding"/>
    <property type="evidence" value="ECO:0007669"/>
    <property type="project" value="UniProtKB-UniRule"/>
</dbReference>
<dbReference type="Gene3D" id="3.90.190.20">
    <property type="entry name" value="Mur ligase, C-terminal domain"/>
    <property type="match status" value="1"/>
</dbReference>
<dbReference type="EMBL" id="JADJUC010000010">
    <property type="protein sequence ID" value="MBK8524521.1"/>
    <property type="molecule type" value="Genomic_DNA"/>
</dbReference>
<dbReference type="NCBIfam" id="TIGR01143">
    <property type="entry name" value="murF"/>
    <property type="match status" value="1"/>
</dbReference>
<evidence type="ECO:0000256" key="9">
    <source>
        <dbReference type="ARBA" id="ARBA00023316"/>
    </source>
</evidence>
<keyword evidence="8 10" id="KW-0131">Cell cycle</keyword>
<dbReference type="PANTHER" id="PTHR43024">
    <property type="entry name" value="UDP-N-ACETYLMURAMOYL-TRIPEPTIDE--D-ALANYL-D-ALANINE LIGASE"/>
    <property type="match status" value="1"/>
</dbReference>
<dbReference type="InterPro" id="IPR004101">
    <property type="entry name" value="Mur_ligase_C"/>
</dbReference>
<evidence type="ECO:0000313" key="16">
    <source>
        <dbReference type="Proteomes" id="UP000886689"/>
    </source>
</evidence>
<keyword evidence="6 10" id="KW-0133">Cell shape</keyword>
<evidence type="ECO:0000256" key="1">
    <source>
        <dbReference type="ARBA" id="ARBA00022490"/>
    </source>
</evidence>
<dbReference type="AlphaFoldDB" id="A0A9D7K2D5"/>
<evidence type="ECO:0000256" key="11">
    <source>
        <dbReference type="RuleBase" id="RU004136"/>
    </source>
</evidence>